<keyword evidence="11" id="KW-1185">Reference proteome</keyword>
<comment type="similarity">
    <text evidence="1">Belongs to the DNA polymerase type-B family.</text>
</comment>
<evidence type="ECO:0000256" key="7">
    <source>
        <dbReference type="ARBA" id="ARBA00023125"/>
    </source>
</evidence>
<dbReference type="Gramene" id="KVH88386">
    <property type="protein sequence ID" value="KVH88386"/>
    <property type="gene ID" value="Ccrd_023952"/>
</dbReference>
<proteinExistence type="inferred from homology"/>
<dbReference type="EMBL" id="LEKV01005426">
    <property type="protein sequence ID" value="KVH88386.1"/>
    <property type="molecule type" value="Genomic_DNA"/>
</dbReference>
<dbReference type="EC" id="2.7.7.7" evidence="2"/>
<dbReference type="AlphaFoldDB" id="A0A103XCZ5"/>
<dbReference type="STRING" id="59895.A0A103XCZ5"/>
<gene>
    <name evidence="10" type="ORF">Ccrd_023952</name>
</gene>
<comment type="catalytic activity">
    <reaction evidence="8">
        <text>DNA(n) + a 2'-deoxyribonucleoside 5'-triphosphate = DNA(n+1) + diphosphate</text>
        <dbReference type="Rhea" id="RHEA:22508"/>
        <dbReference type="Rhea" id="RHEA-COMP:17339"/>
        <dbReference type="Rhea" id="RHEA-COMP:17340"/>
        <dbReference type="ChEBI" id="CHEBI:33019"/>
        <dbReference type="ChEBI" id="CHEBI:61560"/>
        <dbReference type="ChEBI" id="CHEBI:173112"/>
        <dbReference type="EC" id="2.7.7.7"/>
    </reaction>
</comment>
<name>A0A103XCZ5_CYNCS</name>
<protein>
    <recommendedName>
        <fullName evidence="2">DNA-directed DNA polymerase</fullName>
        <ecNumber evidence="2">2.7.7.7</ecNumber>
    </recommendedName>
</protein>
<sequence>MKYYDDKLFPIHIPNQNEDQFIRKGYYRGHTDVYKPFGTDLYYYDVNSLYPFVMKEYPMPCGVPVWYGNLEDKELDKMLGFIEAYVVCPKTIKKPFLPYRNEKGTLIFPTGEFVGVYFSEELKFAREIGYTVIPISGYLFEKKESPFTGFVTDLFSSRLDAKKSGNEALSYVYKILMNSLYGRFGINPKSTITDICDVERYKQLIRKKDFIFSDKLSDNKYIVSYHTNTETDYWNPPKNSAV</sequence>
<evidence type="ECO:0000256" key="3">
    <source>
        <dbReference type="ARBA" id="ARBA00022679"/>
    </source>
</evidence>
<feature type="domain" description="DNA-directed DNA polymerase family B mitochondria/virus" evidence="9">
    <location>
        <begin position="3"/>
        <end position="230"/>
    </location>
</feature>
<evidence type="ECO:0000256" key="6">
    <source>
        <dbReference type="ARBA" id="ARBA00022932"/>
    </source>
</evidence>
<dbReference type="OMA" id="NTETDYW"/>
<dbReference type="Proteomes" id="UP000243975">
    <property type="component" value="Unassembled WGS sequence"/>
</dbReference>
<evidence type="ECO:0000256" key="2">
    <source>
        <dbReference type="ARBA" id="ARBA00012417"/>
    </source>
</evidence>
<evidence type="ECO:0000256" key="8">
    <source>
        <dbReference type="ARBA" id="ARBA00049244"/>
    </source>
</evidence>
<keyword evidence="5" id="KW-0235">DNA replication</keyword>
<evidence type="ECO:0000313" key="10">
    <source>
        <dbReference type="EMBL" id="KVH88386.1"/>
    </source>
</evidence>
<organism evidence="10 11">
    <name type="scientific">Cynara cardunculus var. scolymus</name>
    <name type="common">Globe artichoke</name>
    <name type="synonym">Cynara scolymus</name>
    <dbReference type="NCBI Taxonomy" id="59895"/>
    <lineage>
        <taxon>Eukaryota</taxon>
        <taxon>Viridiplantae</taxon>
        <taxon>Streptophyta</taxon>
        <taxon>Embryophyta</taxon>
        <taxon>Tracheophyta</taxon>
        <taxon>Spermatophyta</taxon>
        <taxon>Magnoliopsida</taxon>
        <taxon>eudicotyledons</taxon>
        <taxon>Gunneridae</taxon>
        <taxon>Pentapetalae</taxon>
        <taxon>asterids</taxon>
        <taxon>campanulids</taxon>
        <taxon>Asterales</taxon>
        <taxon>Asteraceae</taxon>
        <taxon>Carduoideae</taxon>
        <taxon>Cardueae</taxon>
        <taxon>Carduinae</taxon>
        <taxon>Cynara</taxon>
    </lineage>
</organism>
<evidence type="ECO:0000313" key="11">
    <source>
        <dbReference type="Proteomes" id="UP000243975"/>
    </source>
</evidence>
<evidence type="ECO:0000256" key="5">
    <source>
        <dbReference type="ARBA" id="ARBA00022705"/>
    </source>
</evidence>
<comment type="caution">
    <text evidence="10">The sequence shown here is derived from an EMBL/GenBank/DDBJ whole genome shotgun (WGS) entry which is preliminary data.</text>
</comment>
<evidence type="ECO:0000256" key="4">
    <source>
        <dbReference type="ARBA" id="ARBA00022695"/>
    </source>
</evidence>
<dbReference type="GO" id="GO:0003677">
    <property type="term" value="F:DNA binding"/>
    <property type="evidence" value="ECO:0007669"/>
    <property type="project" value="UniProtKB-KW"/>
</dbReference>
<dbReference type="GO" id="GO:0000166">
    <property type="term" value="F:nucleotide binding"/>
    <property type="evidence" value="ECO:0007669"/>
    <property type="project" value="InterPro"/>
</dbReference>
<evidence type="ECO:0000259" key="9">
    <source>
        <dbReference type="Pfam" id="PF03175"/>
    </source>
</evidence>
<dbReference type="InterPro" id="IPR043502">
    <property type="entry name" value="DNA/RNA_pol_sf"/>
</dbReference>
<dbReference type="InterPro" id="IPR023211">
    <property type="entry name" value="DNA_pol_palm_dom_sf"/>
</dbReference>
<dbReference type="InterPro" id="IPR004868">
    <property type="entry name" value="DNA-dir_DNA_pol_B_mt/vir"/>
</dbReference>
<reference evidence="10 11" key="1">
    <citation type="journal article" date="2016" name="Sci. Rep.">
        <title>The genome sequence of the outbreeding globe artichoke constructed de novo incorporating a phase-aware low-pass sequencing strategy of F1 progeny.</title>
        <authorList>
            <person name="Scaglione D."/>
            <person name="Reyes-Chin-Wo S."/>
            <person name="Acquadro A."/>
            <person name="Froenicke L."/>
            <person name="Portis E."/>
            <person name="Beitel C."/>
            <person name="Tirone M."/>
            <person name="Mauro R."/>
            <person name="Lo Monaco A."/>
            <person name="Mauromicale G."/>
            <person name="Faccioli P."/>
            <person name="Cattivelli L."/>
            <person name="Rieseberg L."/>
            <person name="Michelmore R."/>
            <person name="Lanteri S."/>
        </authorList>
    </citation>
    <scope>NUCLEOTIDE SEQUENCE [LARGE SCALE GENOMIC DNA]</scope>
    <source>
        <strain evidence="10">2C</strain>
    </source>
</reference>
<dbReference type="GO" id="GO:0006260">
    <property type="term" value="P:DNA replication"/>
    <property type="evidence" value="ECO:0007669"/>
    <property type="project" value="UniProtKB-KW"/>
</dbReference>
<dbReference type="SUPFAM" id="SSF56672">
    <property type="entry name" value="DNA/RNA polymerases"/>
    <property type="match status" value="1"/>
</dbReference>
<dbReference type="PANTHER" id="PTHR33568">
    <property type="entry name" value="DNA POLYMERASE"/>
    <property type="match status" value="1"/>
</dbReference>
<keyword evidence="6 10" id="KW-0239">DNA-directed DNA polymerase</keyword>
<dbReference type="Gene3D" id="1.10.287.690">
    <property type="entry name" value="Helix hairpin bin"/>
    <property type="match status" value="1"/>
</dbReference>
<evidence type="ECO:0000256" key="1">
    <source>
        <dbReference type="ARBA" id="ARBA00005755"/>
    </source>
</evidence>
<dbReference type="Gene3D" id="3.90.1600.10">
    <property type="entry name" value="Palm domain of DNA polymerase"/>
    <property type="match status" value="1"/>
</dbReference>
<dbReference type="PANTHER" id="PTHR33568:SF3">
    <property type="entry name" value="DNA-DIRECTED DNA POLYMERASE"/>
    <property type="match status" value="1"/>
</dbReference>
<keyword evidence="3" id="KW-0808">Transferase</keyword>
<dbReference type="GO" id="GO:0003887">
    <property type="term" value="F:DNA-directed DNA polymerase activity"/>
    <property type="evidence" value="ECO:0007669"/>
    <property type="project" value="UniProtKB-KW"/>
</dbReference>
<dbReference type="Pfam" id="PF03175">
    <property type="entry name" value="DNA_pol_B_2"/>
    <property type="match status" value="1"/>
</dbReference>
<keyword evidence="4" id="KW-0548">Nucleotidyltransferase</keyword>
<accession>A0A103XCZ5</accession>
<keyword evidence="7" id="KW-0238">DNA-binding</keyword>